<protein>
    <submittedName>
        <fullName evidence="1">Uncharacterized protein</fullName>
    </submittedName>
</protein>
<accession>A0ABV8Z6Z0</accession>
<dbReference type="EMBL" id="JBHSFY010000001">
    <property type="protein sequence ID" value="MFC4475771.1"/>
    <property type="molecule type" value="Genomic_DNA"/>
</dbReference>
<gene>
    <name evidence="1" type="ORF">ACFO3N_01715</name>
</gene>
<comment type="caution">
    <text evidence="1">The sequence shown here is derived from an EMBL/GenBank/DDBJ whole genome shotgun (WGS) entry which is preliminary data.</text>
</comment>
<name>A0ABV8Z6Z0_9FLAO</name>
<evidence type="ECO:0000313" key="2">
    <source>
        <dbReference type="Proteomes" id="UP001596003"/>
    </source>
</evidence>
<proteinExistence type="predicted"/>
<organism evidence="1 2">
    <name type="scientific">Flavobacterium chungangensis</name>
    <dbReference type="NCBI Taxonomy" id="2708132"/>
    <lineage>
        <taxon>Bacteria</taxon>
        <taxon>Pseudomonadati</taxon>
        <taxon>Bacteroidota</taxon>
        <taxon>Flavobacteriia</taxon>
        <taxon>Flavobacteriales</taxon>
        <taxon>Flavobacteriaceae</taxon>
        <taxon>Flavobacterium</taxon>
    </lineage>
</organism>
<reference evidence="2" key="1">
    <citation type="journal article" date="2019" name="Int. J. Syst. Evol. Microbiol.">
        <title>The Global Catalogue of Microorganisms (GCM) 10K type strain sequencing project: providing services to taxonomists for standard genome sequencing and annotation.</title>
        <authorList>
            <consortium name="The Broad Institute Genomics Platform"/>
            <consortium name="The Broad Institute Genome Sequencing Center for Infectious Disease"/>
            <person name="Wu L."/>
            <person name="Ma J."/>
        </authorList>
    </citation>
    <scope>NUCLEOTIDE SEQUENCE [LARGE SCALE GENOMIC DNA]</scope>
    <source>
        <strain evidence="2">NBRC 103627</strain>
    </source>
</reference>
<dbReference type="RefSeq" id="WP_379794973.1">
    <property type="nucleotide sequence ID" value="NZ_JBHSFY010000001.1"/>
</dbReference>
<keyword evidence="2" id="KW-1185">Reference proteome</keyword>
<dbReference type="Proteomes" id="UP001596003">
    <property type="component" value="Unassembled WGS sequence"/>
</dbReference>
<sequence length="54" mass="6131">MKDISNTSERVQFALKQMSKVMPSVKKQVAVYERNIALGKNQKNPPIAPQFKNV</sequence>
<evidence type="ECO:0000313" key="1">
    <source>
        <dbReference type="EMBL" id="MFC4475771.1"/>
    </source>
</evidence>